<dbReference type="GO" id="GO:0005986">
    <property type="term" value="P:sucrose biosynthetic process"/>
    <property type="evidence" value="ECO:0007669"/>
    <property type="project" value="TreeGrafter"/>
</dbReference>
<keyword evidence="10" id="KW-0460">Magnesium</keyword>
<evidence type="ECO:0000256" key="4">
    <source>
        <dbReference type="ARBA" id="ARBA00010941"/>
    </source>
</evidence>
<dbReference type="PIRSF" id="PIRSF000904">
    <property type="entry name" value="FBPtase_SBPase"/>
    <property type="match status" value="1"/>
</dbReference>
<evidence type="ECO:0000256" key="8">
    <source>
        <dbReference type="ARBA" id="ARBA00022723"/>
    </source>
</evidence>
<dbReference type="NCBIfam" id="NF006778">
    <property type="entry name" value="PRK09293.1-1"/>
    <property type="match status" value="1"/>
</dbReference>
<feature type="domain" description="Fructose-1-6-bisphosphatase class I N-terminal" evidence="17">
    <location>
        <begin position="35"/>
        <end position="224"/>
    </location>
</feature>
<dbReference type="FunFam" id="3.40.190.80:FF:000001">
    <property type="entry name" value="Fructose-1,6-bisphosphatase class 1"/>
    <property type="match status" value="1"/>
</dbReference>
<dbReference type="InterPro" id="IPR028343">
    <property type="entry name" value="FBPtase"/>
</dbReference>
<dbReference type="FunFam" id="3.30.540.10:FF:000008">
    <property type="entry name" value="Fructose-1,6-bisphosphatase, cytosolic"/>
    <property type="match status" value="1"/>
</dbReference>
<evidence type="ECO:0000256" key="10">
    <source>
        <dbReference type="ARBA" id="ARBA00022842"/>
    </source>
</evidence>
<dbReference type="AlphaFoldDB" id="A0A9Q3F576"/>
<evidence type="ECO:0000256" key="13">
    <source>
        <dbReference type="ARBA" id="ARBA00032973"/>
    </source>
</evidence>
<dbReference type="EC" id="3.1.3.11" evidence="6"/>
<evidence type="ECO:0000259" key="18">
    <source>
        <dbReference type="Pfam" id="PF18913"/>
    </source>
</evidence>
<evidence type="ECO:0000256" key="16">
    <source>
        <dbReference type="RuleBase" id="RU000508"/>
    </source>
</evidence>
<evidence type="ECO:0000259" key="17">
    <source>
        <dbReference type="Pfam" id="PF00316"/>
    </source>
</evidence>
<dbReference type="PRINTS" id="PR00115">
    <property type="entry name" value="F16BPHPHTASE"/>
</dbReference>
<comment type="similarity">
    <text evidence="4 16">Belongs to the FBPase class 1 family.</text>
</comment>
<keyword evidence="20" id="KW-1185">Reference proteome</keyword>
<evidence type="ECO:0000256" key="14">
    <source>
        <dbReference type="ARBA" id="ARBA00040159"/>
    </source>
</evidence>
<comment type="caution">
    <text evidence="19">The sequence shown here is derived from an EMBL/GenBank/DDBJ whole genome shotgun (WGS) entry which is preliminary data.</text>
</comment>
<comment type="subunit">
    <text evidence="5">Homotetramer.</text>
</comment>
<dbReference type="InterPro" id="IPR044015">
    <property type="entry name" value="FBPase_C_dom"/>
</dbReference>
<dbReference type="InterPro" id="IPR000146">
    <property type="entry name" value="FBPase_class-1"/>
</dbReference>
<evidence type="ECO:0000256" key="9">
    <source>
        <dbReference type="ARBA" id="ARBA00022801"/>
    </source>
</evidence>
<comment type="catalytic activity">
    <reaction evidence="1">
        <text>beta-D-fructose 1,6-bisphosphate + H2O = beta-D-fructose 6-phosphate + phosphate</text>
        <dbReference type="Rhea" id="RHEA:11064"/>
        <dbReference type="ChEBI" id="CHEBI:15377"/>
        <dbReference type="ChEBI" id="CHEBI:32966"/>
        <dbReference type="ChEBI" id="CHEBI:43474"/>
        <dbReference type="ChEBI" id="CHEBI:57634"/>
        <dbReference type="EC" id="3.1.3.11"/>
    </reaction>
</comment>
<evidence type="ECO:0000256" key="1">
    <source>
        <dbReference type="ARBA" id="ARBA00001273"/>
    </source>
</evidence>
<dbReference type="Pfam" id="PF00316">
    <property type="entry name" value="FBPase"/>
    <property type="match status" value="1"/>
</dbReference>
<proteinExistence type="inferred from homology"/>
<dbReference type="GO" id="GO:0006000">
    <property type="term" value="P:fructose metabolic process"/>
    <property type="evidence" value="ECO:0007669"/>
    <property type="project" value="TreeGrafter"/>
</dbReference>
<dbReference type="Gene3D" id="3.30.540.10">
    <property type="entry name" value="Fructose-1,6-Bisphosphatase, subunit A, domain 1"/>
    <property type="match status" value="1"/>
</dbReference>
<evidence type="ECO:0000256" key="15">
    <source>
        <dbReference type="ARBA" id="ARBA00070480"/>
    </source>
</evidence>
<evidence type="ECO:0000313" key="20">
    <source>
        <dbReference type="Proteomes" id="UP000765509"/>
    </source>
</evidence>
<dbReference type="PANTHER" id="PTHR11556">
    <property type="entry name" value="FRUCTOSE-1,6-BISPHOSPHATASE-RELATED"/>
    <property type="match status" value="1"/>
</dbReference>
<dbReference type="CDD" id="cd00354">
    <property type="entry name" value="FBPase"/>
    <property type="match status" value="1"/>
</dbReference>
<gene>
    <name evidence="19" type="ORF">O181_071457</name>
</gene>
<dbReference type="NCBIfam" id="NF006779">
    <property type="entry name" value="PRK09293.1-3"/>
    <property type="match status" value="1"/>
</dbReference>
<accession>A0A9Q3F576</accession>
<dbReference type="GO" id="GO:0046872">
    <property type="term" value="F:metal ion binding"/>
    <property type="evidence" value="ECO:0007669"/>
    <property type="project" value="UniProtKB-KW"/>
</dbReference>
<dbReference type="OrthoDB" id="10256725at2759"/>
<comment type="pathway">
    <text evidence="12">Carbohydrate biosynthesis.</text>
</comment>
<dbReference type="GO" id="GO:0006094">
    <property type="term" value="P:gluconeogenesis"/>
    <property type="evidence" value="ECO:0007669"/>
    <property type="project" value="TreeGrafter"/>
</dbReference>
<dbReference type="Pfam" id="PF18913">
    <property type="entry name" value="FBPase_C"/>
    <property type="match status" value="1"/>
</dbReference>
<dbReference type="Proteomes" id="UP000765509">
    <property type="component" value="Unassembled WGS sequence"/>
</dbReference>
<evidence type="ECO:0000256" key="3">
    <source>
        <dbReference type="ARBA" id="ARBA00004496"/>
    </source>
</evidence>
<dbReference type="SUPFAM" id="SSF56655">
    <property type="entry name" value="Carbohydrate phosphatase"/>
    <property type="match status" value="1"/>
</dbReference>
<dbReference type="InterPro" id="IPR020548">
    <property type="entry name" value="Fructose_bisphosphatase_AS"/>
</dbReference>
<dbReference type="PANTHER" id="PTHR11556:SF1">
    <property type="entry name" value="FRUCTOSE-BISPHOSPHATASE"/>
    <property type="match status" value="1"/>
</dbReference>
<dbReference type="GO" id="GO:0006002">
    <property type="term" value="P:fructose 6-phosphate metabolic process"/>
    <property type="evidence" value="ECO:0007669"/>
    <property type="project" value="TreeGrafter"/>
</dbReference>
<comment type="subcellular location">
    <subcellularLocation>
        <location evidence="3">Cytoplasm</location>
    </subcellularLocation>
</comment>
<organism evidence="19 20">
    <name type="scientific">Austropuccinia psidii MF-1</name>
    <dbReference type="NCBI Taxonomy" id="1389203"/>
    <lineage>
        <taxon>Eukaryota</taxon>
        <taxon>Fungi</taxon>
        <taxon>Dikarya</taxon>
        <taxon>Basidiomycota</taxon>
        <taxon>Pucciniomycotina</taxon>
        <taxon>Pucciniomycetes</taxon>
        <taxon>Pucciniales</taxon>
        <taxon>Sphaerophragmiaceae</taxon>
        <taxon>Austropuccinia</taxon>
    </lineage>
</organism>
<keyword evidence="11 16" id="KW-0119">Carbohydrate metabolism</keyword>
<keyword evidence="8" id="KW-0479">Metal-binding</keyword>
<feature type="domain" description="Fructose-1-6-bisphosphatase class 1 C-terminal" evidence="18">
    <location>
        <begin position="228"/>
        <end position="356"/>
    </location>
</feature>
<keyword evidence="7" id="KW-0963">Cytoplasm</keyword>
<evidence type="ECO:0000256" key="7">
    <source>
        <dbReference type="ARBA" id="ARBA00022490"/>
    </source>
</evidence>
<dbReference type="PROSITE" id="PS00124">
    <property type="entry name" value="FBPASE"/>
    <property type="match status" value="1"/>
</dbReference>
<sequence length="357" mass="39330">MIVLSLSRIGHLLDFHPDWFKLSITMPEEVNTEIITLTRHVLNSQARTPQATGDLTILLTAIQTTCKFIATNVRRARLLNLIGAAGLTNVQGEEQKKLDVLANEIMINSLRASGKVAIMVSEENEELILIDDPKLRGKYCVVFDPLDGSSNIDAGVNIGTIFGIYRVPDGEQPSIKHVLRPGKEMAAAGYCMYGSSANLVISTGQGLNGYTLDNGIGEFILTHPDIRIPKRGKIYSFNEGNTMFFHEPVLKYLESVKFPSNGKPYSARYIGSMVADVHRTLLYGGIFGYPADKKSKTGKLRILYEGFPMAFLTEQAGGLATTGTERVLDVVPSEIHQRVPIFLGSQEDVEDCKAFFK</sequence>
<dbReference type="EMBL" id="AVOT02037102">
    <property type="protein sequence ID" value="MBW0531742.1"/>
    <property type="molecule type" value="Genomic_DNA"/>
</dbReference>
<comment type="cofactor">
    <cofactor evidence="2">
        <name>Mg(2+)</name>
        <dbReference type="ChEBI" id="CHEBI:18420"/>
    </cofactor>
</comment>
<evidence type="ECO:0000256" key="6">
    <source>
        <dbReference type="ARBA" id="ARBA00013093"/>
    </source>
</evidence>
<evidence type="ECO:0000256" key="12">
    <source>
        <dbReference type="ARBA" id="ARBA00024331"/>
    </source>
</evidence>
<keyword evidence="9 16" id="KW-0378">Hydrolase</keyword>
<evidence type="ECO:0000256" key="5">
    <source>
        <dbReference type="ARBA" id="ARBA00011881"/>
    </source>
</evidence>
<dbReference type="PIRSF" id="PIRSF500210">
    <property type="entry name" value="FBPtase"/>
    <property type="match status" value="1"/>
</dbReference>
<evidence type="ECO:0000313" key="19">
    <source>
        <dbReference type="EMBL" id="MBW0531742.1"/>
    </source>
</evidence>
<dbReference type="Gene3D" id="3.40.190.80">
    <property type="match status" value="1"/>
</dbReference>
<dbReference type="GO" id="GO:0042132">
    <property type="term" value="F:fructose 1,6-bisphosphate 1-phosphatase activity"/>
    <property type="evidence" value="ECO:0007669"/>
    <property type="project" value="UniProtKB-EC"/>
</dbReference>
<protein>
    <recommendedName>
        <fullName evidence="15">Fructose-1,6-bisphosphatase</fullName>
        <ecNumber evidence="6">3.1.3.11</ecNumber>
    </recommendedName>
    <alternativeName>
        <fullName evidence="13">D-fructose-1,6-bisphosphate 1-phosphohydrolase</fullName>
    </alternativeName>
    <alternativeName>
        <fullName evidence="14">Fructose-1,6-bisphosphatase, cytosolic</fullName>
    </alternativeName>
</protein>
<dbReference type="InterPro" id="IPR033391">
    <property type="entry name" value="FBPase_N"/>
</dbReference>
<dbReference type="GO" id="GO:0005829">
    <property type="term" value="C:cytosol"/>
    <property type="evidence" value="ECO:0007669"/>
    <property type="project" value="TreeGrafter"/>
</dbReference>
<evidence type="ECO:0000256" key="11">
    <source>
        <dbReference type="ARBA" id="ARBA00023277"/>
    </source>
</evidence>
<reference evidence="19" key="1">
    <citation type="submission" date="2021-03" db="EMBL/GenBank/DDBJ databases">
        <title>Draft genome sequence of rust myrtle Austropuccinia psidii MF-1, a brazilian biotype.</title>
        <authorList>
            <person name="Quecine M.C."/>
            <person name="Pachon D.M.R."/>
            <person name="Bonatelli M.L."/>
            <person name="Correr F.H."/>
            <person name="Franceschini L.M."/>
            <person name="Leite T.F."/>
            <person name="Margarido G.R.A."/>
            <person name="Almeida C.A."/>
            <person name="Ferrarezi J.A."/>
            <person name="Labate C.A."/>
        </authorList>
    </citation>
    <scope>NUCLEOTIDE SEQUENCE</scope>
    <source>
        <strain evidence="19">MF-1</strain>
    </source>
</reference>
<dbReference type="GO" id="GO:0030388">
    <property type="term" value="P:fructose 1,6-bisphosphate metabolic process"/>
    <property type="evidence" value="ECO:0007669"/>
    <property type="project" value="TreeGrafter"/>
</dbReference>
<dbReference type="HAMAP" id="MF_01855">
    <property type="entry name" value="FBPase_class1"/>
    <property type="match status" value="1"/>
</dbReference>
<name>A0A9Q3F576_9BASI</name>
<evidence type="ECO:0000256" key="2">
    <source>
        <dbReference type="ARBA" id="ARBA00001946"/>
    </source>
</evidence>